<accession>A0ACC0VKF8</accession>
<evidence type="ECO:0000313" key="2">
    <source>
        <dbReference type="Proteomes" id="UP001163321"/>
    </source>
</evidence>
<comment type="caution">
    <text evidence="1">The sequence shown here is derived from an EMBL/GenBank/DDBJ whole genome shotgun (WGS) entry which is preliminary data.</text>
</comment>
<evidence type="ECO:0000313" key="1">
    <source>
        <dbReference type="EMBL" id="KAI9906425.1"/>
    </source>
</evidence>
<gene>
    <name evidence="1" type="ORF">PsorP6_003145</name>
</gene>
<protein>
    <submittedName>
        <fullName evidence="1">Uncharacterized protein</fullName>
    </submittedName>
</protein>
<dbReference type="Proteomes" id="UP001163321">
    <property type="component" value="Chromosome 8"/>
</dbReference>
<name>A0ACC0VKF8_9STRA</name>
<keyword evidence="2" id="KW-1185">Reference proteome</keyword>
<proteinExistence type="predicted"/>
<dbReference type="EMBL" id="CM047587">
    <property type="protein sequence ID" value="KAI9906425.1"/>
    <property type="molecule type" value="Genomic_DNA"/>
</dbReference>
<reference evidence="1 2" key="1">
    <citation type="journal article" date="2022" name="bioRxiv">
        <title>The genome of the oomycete Peronosclerospora sorghi, a cosmopolitan pathogen of maize and sorghum, is inflated with dispersed pseudogenes.</title>
        <authorList>
            <person name="Fletcher K."/>
            <person name="Martin F."/>
            <person name="Isakeit T."/>
            <person name="Cavanaugh K."/>
            <person name="Magill C."/>
            <person name="Michelmore R."/>
        </authorList>
    </citation>
    <scope>NUCLEOTIDE SEQUENCE [LARGE SCALE GENOMIC DNA]</scope>
    <source>
        <strain evidence="1">P6</strain>
    </source>
</reference>
<organism evidence="1 2">
    <name type="scientific">Peronosclerospora sorghi</name>
    <dbReference type="NCBI Taxonomy" id="230839"/>
    <lineage>
        <taxon>Eukaryota</taxon>
        <taxon>Sar</taxon>
        <taxon>Stramenopiles</taxon>
        <taxon>Oomycota</taxon>
        <taxon>Peronosporomycetes</taxon>
        <taxon>Peronosporales</taxon>
        <taxon>Peronosporaceae</taxon>
        <taxon>Peronosclerospora</taxon>
    </lineage>
</organism>
<sequence>MKVALTDATSPDRDFFPPNLITDAVRLCVQADVMLQTLCDLVRSIQGTCQELREREVARGWPHE</sequence>